<evidence type="ECO:0000256" key="19">
    <source>
        <dbReference type="ARBA" id="ARBA00022842"/>
    </source>
</evidence>
<keyword evidence="16" id="KW-0863">Zinc-finger</keyword>
<evidence type="ECO:0000256" key="11">
    <source>
        <dbReference type="ARBA" id="ARBA00022722"/>
    </source>
</evidence>
<evidence type="ECO:0000256" key="12">
    <source>
        <dbReference type="ARBA" id="ARBA00022723"/>
    </source>
</evidence>
<dbReference type="InterPro" id="IPR057670">
    <property type="entry name" value="SH3_retrovirus"/>
</dbReference>
<dbReference type="Pfam" id="PF07727">
    <property type="entry name" value="RVT_2"/>
    <property type="match status" value="1"/>
</dbReference>
<keyword evidence="28" id="KW-0511">Multifunctional enzyme</keyword>
<keyword evidence="11" id="KW-0540">Nuclease</keyword>
<dbReference type="GO" id="GO:0003677">
    <property type="term" value="F:DNA binding"/>
    <property type="evidence" value="ECO:0007669"/>
    <property type="project" value="UniProtKB-KW"/>
</dbReference>
<dbReference type="GO" id="GO:0003964">
    <property type="term" value="F:RNA-directed DNA polymerase activity"/>
    <property type="evidence" value="ECO:0007669"/>
    <property type="project" value="UniProtKB-KW"/>
</dbReference>
<dbReference type="Pfam" id="PF00665">
    <property type="entry name" value="rve"/>
    <property type="match status" value="1"/>
</dbReference>
<evidence type="ECO:0000256" key="32">
    <source>
        <dbReference type="ARBA" id="ARBA00049244"/>
    </source>
</evidence>
<feature type="domain" description="Integrase catalytic" evidence="34">
    <location>
        <begin position="182"/>
        <end position="353"/>
    </location>
</feature>
<evidence type="ECO:0000256" key="30">
    <source>
        <dbReference type="ARBA" id="ARBA00025615"/>
    </source>
</evidence>
<dbReference type="InterPro" id="IPR043502">
    <property type="entry name" value="DNA/RNA_pol_sf"/>
</dbReference>
<dbReference type="InterPro" id="IPR013103">
    <property type="entry name" value="RVT_2"/>
</dbReference>
<dbReference type="GO" id="GO:0032196">
    <property type="term" value="P:transposition"/>
    <property type="evidence" value="ECO:0007669"/>
    <property type="project" value="UniProtKB-KW"/>
</dbReference>
<evidence type="ECO:0000256" key="22">
    <source>
        <dbReference type="ARBA" id="ARBA00022918"/>
    </source>
</evidence>
<evidence type="ECO:0000256" key="26">
    <source>
        <dbReference type="ARBA" id="ARBA00023172"/>
    </source>
</evidence>
<feature type="region of interest" description="Disordered" evidence="33">
    <location>
        <begin position="603"/>
        <end position="622"/>
    </location>
</feature>
<evidence type="ECO:0000256" key="5">
    <source>
        <dbReference type="ARBA" id="ARBA00022490"/>
    </source>
</evidence>
<keyword evidence="7" id="KW-1188">Viral release from host cell</keyword>
<feature type="region of interest" description="Disordered" evidence="33">
    <location>
        <begin position="679"/>
        <end position="728"/>
    </location>
</feature>
<dbReference type="PANTHER" id="PTHR42648:SF11">
    <property type="entry name" value="TRANSPOSON TY4-P GAG-POL POLYPROTEIN"/>
    <property type="match status" value="1"/>
</dbReference>
<evidence type="ECO:0000256" key="13">
    <source>
        <dbReference type="ARBA" id="ARBA00022741"/>
    </source>
</evidence>
<accession>A0A376B415</accession>
<evidence type="ECO:0000256" key="8">
    <source>
        <dbReference type="ARBA" id="ARBA00022670"/>
    </source>
</evidence>
<keyword evidence="6" id="KW-0815">Transposition</keyword>
<reference evidence="36" key="1">
    <citation type="submission" date="2018-06" db="EMBL/GenBank/DDBJ databases">
        <authorList>
            <person name="Guldener U."/>
        </authorList>
    </citation>
    <scope>NUCLEOTIDE SEQUENCE [LARGE SCALE GENOMIC DNA]</scope>
    <source>
        <strain evidence="36">UTAD17</strain>
    </source>
</reference>
<dbReference type="GO" id="GO:0005524">
    <property type="term" value="F:ATP binding"/>
    <property type="evidence" value="ECO:0007669"/>
    <property type="project" value="UniProtKB-KW"/>
</dbReference>
<keyword evidence="13" id="KW-0547">Nucleotide-binding</keyword>
<evidence type="ECO:0000256" key="3">
    <source>
        <dbReference type="ARBA" id="ARBA00004123"/>
    </source>
</evidence>
<comment type="function">
    <text evidence="2">The aspartyl protease (PR) mediates the proteolytic cleavages of the Gag and Gag-Pol polyproteins after assembly of the VLP.</text>
</comment>
<evidence type="ECO:0000256" key="33">
    <source>
        <dbReference type="SAM" id="MobiDB-lite"/>
    </source>
</evidence>
<keyword evidence="21" id="KW-0229">DNA integration</keyword>
<evidence type="ECO:0000256" key="18">
    <source>
        <dbReference type="ARBA" id="ARBA00022840"/>
    </source>
</evidence>
<keyword evidence="22" id="KW-0695">RNA-directed DNA polymerase</keyword>
<evidence type="ECO:0000256" key="17">
    <source>
        <dbReference type="ARBA" id="ARBA00022801"/>
    </source>
</evidence>
<dbReference type="SUPFAM" id="SSF53098">
    <property type="entry name" value="Ribonuclease H-like"/>
    <property type="match status" value="1"/>
</dbReference>
<comment type="catalytic activity">
    <reaction evidence="32">
        <text>DNA(n) + a 2'-deoxyribonucleoside 5'-triphosphate = DNA(n+1) + diphosphate</text>
        <dbReference type="Rhea" id="RHEA:22508"/>
        <dbReference type="Rhea" id="RHEA-COMP:17339"/>
        <dbReference type="Rhea" id="RHEA-COMP:17340"/>
        <dbReference type="ChEBI" id="CHEBI:33019"/>
        <dbReference type="ChEBI" id="CHEBI:61560"/>
        <dbReference type="ChEBI" id="CHEBI:173112"/>
        <dbReference type="EC" id="2.7.7.7"/>
    </reaction>
</comment>
<evidence type="ECO:0000256" key="20">
    <source>
        <dbReference type="ARBA" id="ARBA00022884"/>
    </source>
</evidence>
<evidence type="ECO:0000256" key="9">
    <source>
        <dbReference type="ARBA" id="ARBA00022679"/>
    </source>
</evidence>
<evidence type="ECO:0000313" key="36">
    <source>
        <dbReference type="Proteomes" id="UP000262825"/>
    </source>
</evidence>
<keyword evidence="23" id="KW-0239">DNA-directed DNA polymerase</keyword>
<evidence type="ECO:0000313" key="35">
    <source>
        <dbReference type="EMBL" id="SSD59428.1"/>
    </source>
</evidence>
<protein>
    <recommendedName>
        <fullName evidence="34">Integrase catalytic domain-containing protein</fullName>
    </recommendedName>
</protein>
<dbReference type="EMBL" id="UFAJ01000140">
    <property type="protein sequence ID" value="SSD59428.1"/>
    <property type="molecule type" value="Genomic_DNA"/>
</dbReference>
<evidence type="ECO:0000256" key="15">
    <source>
        <dbReference type="ARBA" id="ARBA00022759"/>
    </source>
</evidence>
<dbReference type="GO" id="GO:0006508">
    <property type="term" value="P:proteolysis"/>
    <property type="evidence" value="ECO:0007669"/>
    <property type="project" value="UniProtKB-KW"/>
</dbReference>
<keyword evidence="27" id="KW-0539">Nucleus</keyword>
<dbReference type="Pfam" id="PF13976">
    <property type="entry name" value="gag_pre-integrs"/>
    <property type="match status" value="1"/>
</dbReference>
<dbReference type="GO" id="GO:0008270">
    <property type="term" value="F:zinc ion binding"/>
    <property type="evidence" value="ECO:0007669"/>
    <property type="project" value="UniProtKB-KW"/>
</dbReference>
<dbReference type="GO" id="GO:0003723">
    <property type="term" value="F:RNA binding"/>
    <property type="evidence" value="ECO:0007669"/>
    <property type="project" value="UniProtKB-KW"/>
</dbReference>
<keyword evidence="10" id="KW-0548">Nucleotidyltransferase</keyword>
<evidence type="ECO:0000256" key="24">
    <source>
        <dbReference type="ARBA" id="ARBA00023113"/>
    </source>
</evidence>
<dbReference type="AlphaFoldDB" id="A0A376B415"/>
<evidence type="ECO:0000256" key="10">
    <source>
        <dbReference type="ARBA" id="ARBA00022695"/>
    </source>
</evidence>
<keyword evidence="14" id="KW-0064">Aspartyl protease</keyword>
<dbReference type="GO" id="GO:0003887">
    <property type="term" value="F:DNA-directed DNA polymerase activity"/>
    <property type="evidence" value="ECO:0007669"/>
    <property type="project" value="UniProtKB-KW"/>
</dbReference>
<dbReference type="GO" id="GO:0004523">
    <property type="term" value="F:RNA-DNA hybrid ribonuclease activity"/>
    <property type="evidence" value="ECO:0007669"/>
    <property type="project" value="UniProtKB-EC"/>
</dbReference>
<dbReference type="GO" id="GO:0015074">
    <property type="term" value="P:DNA integration"/>
    <property type="evidence" value="ECO:0007669"/>
    <property type="project" value="UniProtKB-KW"/>
</dbReference>
<dbReference type="PROSITE" id="PS50994">
    <property type="entry name" value="INTEGRASE"/>
    <property type="match status" value="1"/>
</dbReference>
<gene>
    <name evidence="35" type="ORF">SCODWIG_01189</name>
</gene>
<dbReference type="GO" id="GO:0005634">
    <property type="term" value="C:nucleus"/>
    <property type="evidence" value="ECO:0007669"/>
    <property type="project" value="UniProtKB-SubCell"/>
</dbReference>
<comment type="catalytic activity">
    <reaction evidence="31">
        <text>DNA(n) + a 2'-deoxyribonucleoside 5'-triphosphate = DNA(n+1) + diphosphate</text>
        <dbReference type="Rhea" id="RHEA:22508"/>
        <dbReference type="Rhea" id="RHEA-COMP:17339"/>
        <dbReference type="Rhea" id="RHEA-COMP:17340"/>
        <dbReference type="ChEBI" id="CHEBI:33019"/>
        <dbReference type="ChEBI" id="CHEBI:61560"/>
        <dbReference type="ChEBI" id="CHEBI:173112"/>
        <dbReference type="EC" id="2.7.7.49"/>
    </reaction>
</comment>
<keyword evidence="25" id="KW-0238">DNA-binding</keyword>
<dbReference type="InterPro" id="IPR012337">
    <property type="entry name" value="RNaseH-like_sf"/>
</dbReference>
<keyword evidence="15" id="KW-0255">Endonuclease</keyword>
<evidence type="ECO:0000256" key="31">
    <source>
        <dbReference type="ARBA" id="ARBA00048173"/>
    </source>
</evidence>
<keyword evidence="17" id="KW-0378">Hydrolase</keyword>
<evidence type="ECO:0000256" key="4">
    <source>
        <dbReference type="ARBA" id="ARBA00004496"/>
    </source>
</evidence>
<dbReference type="InterPro" id="IPR039537">
    <property type="entry name" value="Retrotran_Ty1/copia-like"/>
</dbReference>
<keyword evidence="12" id="KW-0479">Metal-binding</keyword>
<comment type="catalytic activity">
    <reaction evidence="1">
        <text>Endonucleolytic cleavage to 5'-phosphomonoester.</text>
        <dbReference type="EC" id="3.1.26.4"/>
    </reaction>
</comment>
<evidence type="ECO:0000256" key="7">
    <source>
        <dbReference type="ARBA" id="ARBA00022612"/>
    </source>
</evidence>
<dbReference type="CDD" id="cd09272">
    <property type="entry name" value="RNase_HI_RT_Ty1"/>
    <property type="match status" value="1"/>
</dbReference>
<evidence type="ECO:0000259" key="34">
    <source>
        <dbReference type="PROSITE" id="PS50994"/>
    </source>
</evidence>
<dbReference type="InterPro" id="IPR054722">
    <property type="entry name" value="PolX-like_BBD"/>
</dbReference>
<keyword evidence="20" id="KW-0694">RNA-binding</keyword>
<dbReference type="InterPro" id="IPR025724">
    <property type="entry name" value="GAG-pre-integrase_dom"/>
</dbReference>
<keyword evidence="36" id="KW-1185">Reference proteome</keyword>
<dbReference type="Pfam" id="PF25597">
    <property type="entry name" value="SH3_retrovirus"/>
    <property type="match status" value="1"/>
</dbReference>
<dbReference type="Pfam" id="PF22936">
    <property type="entry name" value="Pol_BBD"/>
    <property type="match status" value="1"/>
</dbReference>
<organism evidence="35 36">
    <name type="scientific">Saccharomycodes ludwigii</name>
    <dbReference type="NCBI Taxonomy" id="36035"/>
    <lineage>
        <taxon>Eukaryota</taxon>
        <taxon>Fungi</taxon>
        <taxon>Dikarya</taxon>
        <taxon>Ascomycota</taxon>
        <taxon>Saccharomycotina</taxon>
        <taxon>Saccharomycetes</taxon>
        <taxon>Saccharomycodales</taxon>
        <taxon>Saccharomycodaceae</taxon>
        <taxon>Saccharomycodes</taxon>
    </lineage>
</organism>
<comment type="subcellular location">
    <subcellularLocation>
        <location evidence="4">Cytoplasm</location>
    </subcellularLocation>
    <subcellularLocation>
        <location evidence="3">Nucleus</location>
    </subcellularLocation>
</comment>
<proteinExistence type="predicted"/>
<keyword evidence="24" id="KW-0917">Virion maturation</keyword>
<evidence type="ECO:0000256" key="25">
    <source>
        <dbReference type="ARBA" id="ARBA00023125"/>
    </source>
</evidence>
<evidence type="ECO:0000256" key="16">
    <source>
        <dbReference type="ARBA" id="ARBA00022771"/>
    </source>
</evidence>
<dbReference type="PANTHER" id="PTHR42648">
    <property type="entry name" value="TRANSPOSASE, PUTATIVE-RELATED"/>
    <property type="match status" value="1"/>
</dbReference>
<evidence type="ECO:0000256" key="14">
    <source>
        <dbReference type="ARBA" id="ARBA00022750"/>
    </source>
</evidence>
<keyword evidence="9" id="KW-0808">Transferase</keyword>
<dbReference type="VEuPathDB" id="FungiDB:SCODWIG_01189"/>
<evidence type="ECO:0000256" key="27">
    <source>
        <dbReference type="ARBA" id="ARBA00023242"/>
    </source>
</evidence>
<evidence type="ECO:0000256" key="2">
    <source>
        <dbReference type="ARBA" id="ARBA00002180"/>
    </source>
</evidence>
<name>A0A376B415_9ASCO</name>
<dbReference type="Gene3D" id="3.30.420.10">
    <property type="entry name" value="Ribonuclease H-like superfamily/Ribonuclease H"/>
    <property type="match status" value="1"/>
</dbReference>
<evidence type="ECO:0000256" key="23">
    <source>
        <dbReference type="ARBA" id="ARBA00022932"/>
    </source>
</evidence>
<dbReference type="SUPFAM" id="SSF56672">
    <property type="entry name" value="DNA/RNA polymerases"/>
    <property type="match status" value="1"/>
</dbReference>
<keyword evidence="26" id="KW-0233">DNA recombination</keyword>
<evidence type="ECO:0000256" key="1">
    <source>
        <dbReference type="ARBA" id="ARBA00000077"/>
    </source>
</evidence>
<dbReference type="GO" id="GO:0005737">
    <property type="term" value="C:cytoplasm"/>
    <property type="evidence" value="ECO:0007669"/>
    <property type="project" value="UniProtKB-SubCell"/>
</dbReference>
<keyword evidence="16" id="KW-0862">Zinc</keyword>
<keyword evidence="5" id="KW-0963">Cytoplasm</keyword>
<dbReference type="Proteomes" id="UP000262825">
    <property type="component" value="Unassembled WGS sequence"/>
</dbReference>
<keyword evidence="18" id="KW-0067">ATP-binding</keyword>
<feature type="compositionally biased region" description="Low complexity" evidence="33">
    <location>
        <begin position="603"/>
        <end position="615"/>
    </location>
</feature>
<keyword evidence="19" id="KW-0460">Magnesium</keyword>
<comment type="function">
    <text evidence="30">Integrase (IN) targets the VLP to the nucleus, where a subparticle preintegration complex (PIC) containing at least integrase and the newly synthesized dsDNA copy of the retrotransposon must transit the nuclear membrane. Once in the nucleus, integrase performs the integration of the dsDNA into the host genome.</text>
</comment>
<keyword evidence="8" id="KW-0645">Protease</keyword>
<dbReference type="GO" id="GO:0006310">
    <property type="term" value="P:DNA recombination"/>
    <property type="evidence" value="ECO:0007669"/>
    <property type="project" value="UniProtKB-KW"/>
</dbReference>
<dbReference type="GO" id="GO:0004190">
    <property type="term" value="F:aspartic-type endopeptidase activity"/>
    <property type="evidence" value="ECO:0007669"/>
    <property type="project" value="UniProtKB-KW"/>
</dbReference>
<dbReference type="InterPro" id="IPR001584">
    <property type="entry name" value="Integrase_cat-core"/>
</dbReference>
<evidence type="ECO:0000256" key="6">
    <source>
        <dbReference type="ARBA" id="ARBA00022578"/>
    </source>
</evidence>
<evidence type="ECO:0000256" key="21">
    <source>
        <dbReference type="ARBA" id="ARBA00022908"/>
    </source>
</evidence>
<comment type="function">
    <text evidence="29">Reverse transcriptase/ribonuclease H (RT) is a multifunctional enzyme that catalyzes the conversion of the retro-elements RNA genome into dsDNA within the VLP. The enzyme displays a DNA polymerase activity that can copy either DNA or RNA templates, and a ribonuclease H (RNase H) activity that cleaves the RNA strand of RNA-DNA heteroduplexes during plus-strand synthesis and hydrolyzes RNA primers. The conversion leads to a linear dsDNA copy of the retrotransposon that includes long terminal repeats (LTRs) at both ends.</text>
</comment>
<feature type="compositionally biased region" description="Low complexity" evidence="33">
    <location>
        <begin position="679"/>
        <end position="697"/>
    </location>
</feature>
<evidence type="ECO:0000256" key="28">
    <source>
        <dbReference type="ARBA" id="ARBA00023268"/>
    </source>
</evidence>
<feature type="compositionally biased region" description="Polar residues" evidence="33">
    <location>
        <begin position="707"/>
        <end position="716"/>
    </location>
</feature>
<sequence>MTDNRSCFTELLPCNTTVNGIGGKRLTAEGIGTVNINGTVFRDVLYVPDLQNNLISVRKIRSEGYDIVFKKDGTVWLHGKDVLRQVGIETKGGIYSWCGDSFAFCSLAADNLSFGPVSQKIAASSSSAPIWHAKLGHPSVKYYNAAARIFGKPILNSEKYSKCPTCQLSKGIHDKSTSSTTTYKQPLSVIMVDICGGFRYKEQTEARYFLTIVDAFSRYITVISLKRKSDATSSLITWITQIENFFAANGYNYRLGTIRSDHGGEFDNNNFHEYLQKKGVKHEFTVSHSSYQNGIAERTHRTIEERMRALMIGGKVPPYLWTEALQTSVYIINRTPRPFNNNKIPYCIWFTKSPKSINIEHLHVFGCAAYVTLPESNRDGKLMPNSILGVFVGYDSSHKAYRIYHIDSAKIFVAANRDIVFDDTMFPFAYSSDSSKAYNFADSKVTGPPKYPSIGSTQTNSSINPSMASKGTYLPPMTSMINNINTSSLSSDSDGDIILPDDKKTFDSLQNNKIANTTNSDLVPLATNSIIHRMPDDSPMPYIGHQPVESTQTGLDTILPPRQSCIAANPIKQLSVLPTNYETGEHTSKEKLASLDSLVPFSNSSSLPATESSESIPSPDFSKLLPDSQKLLTTSVQPLEVGEATAPFLGSSSVAPFFIPHGGNTPLTSQLLDLALPSTSISSSPSTSENSSSTVPSLNELPLLPASTGTTDSLVHTSPDVFDQTETNATEGYSSTAIKRSHTAAFPEHSNIALSAMAYFGTHDDKIPQNFSAALKGPNGKKWKSACQQELNSLVENHTFDLVSPPSDTKTIGSRWVFTIKDSGLYKARLVAQGFTQRAGIDYNETFAPVIRYSSVRLFLAVAASRGFLIHQMDVTTAFLNAPIDTPIYVRPPVGYPHAPGMVWKLNKSLYGLKQAPLLWNQTIAGKLAHIGFTKHPSEHGLFVCCNNSDETFVALYVDDLLIAGSSSANVSKVKHYLSECFQMKDLGPASKFLGMNITQSPQGISVSLSDYISKLLVEFGPPFKPIHTPLDKHADLFSSIEPPTSDITRFQSMVGKLLFASNTVRYDIAFAASFLSRFLKSPTNVHLKAARRVVDYLITTKDFSLTYKKGIPSHLTVYSDASYADDKTDMHSTCGYITVYSGAPITWSSKKIKVMCLSSTDAEYISMSEACKEAYWLTDIFNGLNIEIPSIDLMADNTSAIALAKHPTQHNRTKHINVKYHHIREAVETKKVNIQFLKTTEQPADMMTKPLSRALHERCRDTFITT</sequence>
<evidence type="ECO:0000256" key="29">
    <source>
        <dbReference type="ARBA" id="ARBA00025590"/>
    </source>
</evidence>
<dbReference type="InterPro" id="IPR036397">
    <property type="entry name" value="RNaseH_sf"/>
</dbReference>